<dbReference type="Ensembl" id="ENSGWIT00000050692.1">
    <property type="protein sequence ID" value="ENSGWIP00000046844.1"/>
    <property type="gene ID" value="ENSGWIG00000023107.1"/>
</dbReference>
<name>A0A8C5HNX3_GOUWI</name>
<dbReference type="Proteomes" id="UP000694680">
    <property type="component" value="Chromosome 6"/>
</dbReference>
<protein>
    <submittedName>
        <fullName evidence="1">Cytosolic 5'-nucleotidase 1A-like</fullName>
    </submittedName>
</protein>
<reference evidence="1" key="1">
    <citation type="submission" date="2020-06" db="EMBL/GenBank/DDBJ databases">
        <authorList>
            <consortium name="Wellcome Sanger Institute Data Sharing"/>
        </authorList>
    </citation>
    <scope>NUCLEOTIDE SEQUENCE [LARGE SCALE GENOMIC DNA]</scope>
</reference>
<dbReference type="GO" id="GO:0009117">
    <property type="term" value="P:nucleotide metabolic process"/>
    <property type="evidence" value="ECO:0007669"/>
    <property type="project" value="InterPro"/>
</dbReference>
<evidence type="ECO:0000313" key="2">
    <source>
        <dbReference type="Proteomes" id="UP000694680"/>
    </source>
</evidence>
<gene>
    <name evidence="1" type="primary">LOC114464537</name>
</gene>
<dbReference type="PANTHER" id="PTHR31367:SF3">
    <property type="entry name" value="CYTOSOLIC 5'-NUCLEOTIDASE 1A"/>
    <property type="match status" value="1"/>
</dbReference>
<dbReference type="PANTHER" id="PTHR31367">
    <property type="entry name" value="CYTOSOLIC 5'-NUCLEOTIDASE 1 FAMILY MEMBER"/>
    <property type="match status" value="1"/>
</dbReference>
<dbReference type="GO" id="GO:0000287">
    <property type="term" value="F:magnesium ion binding"/>
    <property type="evidence" value="ECO:0007669"/>
    <property type="project" value="InterPro"/>
</dbReference>
<organism evidence="1 2">
    <name type="scientific">Gouania willdenowi</name>
    <name type="common">Blunt-snouted clingfish</name>
    <name type="synonym">Lepadogaster willdenowi</name>
    <dbReference type="NCBI Taxonomy" id="441366"/>
    <lineage>
        <taxon>Eukaryota</taxon>
        <taxon>Metazoa</taxon>
        <taxon>Chordata</taxon>
        <taxon>Craniata</taxon>
        <taxon>Vertebrata</taxon>
        <taxon>Euteleostomi</taxon>
        <taxon>Actinopterygii</taxon>
        <taxon>Neopterygii</taxon>
        <taxon>Teleostei</taxon>
        <taxon>Neoteleostei</taxon>
        <taxon>Acanthomorphata</taxon>
        <taxon>Ovalentaria</taxon>
        <taxon>Blenniimorphae</taxon>
        <taxon>Blenniiformes</taxon>
        <taxon>Gobiesocoidei</taxon>
        <taxon>Gobiesocidae</taxon>
        <taxon>Gobiesocinae</taxon>
        <taxon>Gouania</taxon>
    </lineage>
</organism>
<dbReference type="Pfam" id="PF06189">
    <property type="entry name" value="5-nucleotidase"/>
    <property type="match status" value="2"/>
</dbReference>
<accession>A0A8C5HNX3</accession>
<dbReference type="GO" id="GO:0000166">
    <property type="term" value="F:nucleotide binding"/>
    <property type="evidence" value="ECO:0007669"/>
    <property type="project" value="InterPro"/>
</dbReference>
<dbReference type="GO" id="GO:0046085">
    <property type="term" value="P:adenosine metabolic process"/>
    <property type="evidence" value="ECO:0007669"/>
    <property type="project" value="TreeGrafter"/>
</dbReference>
<evidence type="ECO:0000313" key="1">
    <source>
        <dbReference type="Ensembl" id="ENSGWIP00000046844.1"/>
    </source>
</evidence>
<dbReference type="GO" id="GO:0005829">
    <property type="term" value="C:cytosol"/>
    <property type="evidence" value="ECO:0007669"/>
    <property type="project" value="TreeGrafter"/>
</dbReference>
<proteinExistence type="predicted"/>
<dbReference type="AlphaFoldDB" id="A0A8C5HNX3"/>
<reference evidence="1" key="2">
    <citation type="submission" date="2025-08" db="UniProtKB">
        <authorList>
            <consortium name="Ensembl"/>
        </authorList>
    </citation>
    <scope>IDENTIFICATION</scope>
</reference>
<keyword evidence="2" id="KW-1185">Reference proteome</keyword>
<reference evidence="1" key="3">
    <citation type="submission" date="2025-09" db="UniProtKB">
        <authorList>
            <consortium name="Ensembl"/>
        </authorList>
    </citation>
    <scope>IDENTIFICATION</scope>
</reference>
<dbReference type="InterPro" id="IPR010394">
    <property type="entry name" value="5-nucleotidase"/>
</dbReference>
<sequence length="255" mass="27708">MTASICAASDTRKNAEHTVVVAITSHSVFESRDGDDVFGAGLAFPLLQALQRVNEQLLEGNPDESLLFDVVLVTTDRKQQQQRSLIMSSTTHHGLDVSRFCFSCEEDFVESLQTNAVDLFLSTDRKELLQASEQGVVSALLETHSASPPLEQLRILFCGDFLIQPDAGLKLAGAQSAKGFLSRLGEVRRRFSVQDSPLSITVLTSRGGRESCGSAICVLRSFGINADEAYCLAGAPRAPILNVLQPHFIFMSFDG</sequence>
<dbReference type="GO" id="GO:0008253">
    <property type="term" value="F:5'-nucleotidase activity"/>
    <property type="evidence" value="ECO:0007669"/>
    <property type="project" value="InterPro"/>
</dbReference>